<evidence type="ECO:0000313" key="3">
    <source>
        <dbReference type="Proteomes" id="UP001566476"/>
    </source>
</evidence>
<feature type="transmembrane region" description="Helical" evidence="1">
    <location>
        <begin position="24"/>
        <end position="45"/>
    </location>
</feature>
<organism evidence="2 3">
    <name type="scientific">Kineococcus mangrovi</name>
    <dbReference type="NCBI Taxonomy" id="1660183"/>
    <lineage>
        <taxon>Bacteria</taxon>
        <taxon>Bacillati</taxon>
        <taxon>Actinomycetota</taxon>
        <taxon>Actinomycetes</taxon>
        <taxon>Kineosporiales</taxon>
        <taxon>Kineosporiaceae</taxon>
        <taxon>Kineococcus</taxon>
    </lineage>
</organism>
<keyword evidence="1" id="KW-0812">Transmembrane</keyword>
<proteinExistence type="predicted"/>
<protein>
    <submittedName>
        <fullName evidence="2">Uncharacterized protein</fullName>
    </submittedName>
</protein>
<evidence type="ECO:0000256" key="1">
    <source>
        <dbReference type="SAM" id="Phobius"/>
    </source>
</evidence>
<reference evidence="2 3" key="1">
    <citation type="submission" date="2024-07" db="EMBL/GenBank/DDBJ databases">
        <authorList>
            <person name="Thanompreechachai J."/>
            <person name="Duangmal K."/>
        </authorList>
    </citation>
    <scope>NUCLEOTIDE SEQUENCE [LARGE SCALE GENOMIC DNA]</scope>
    <source>
        <strain evidence="2 3">TBRC 1896</strain>
    </source>
</reference>
<dbReference type="EMBL" id="JBGGTQ010000002">
    <property type="protein sequence ID" value="MEZ0491292.1"/>
    <property type="molecule type" value="Genomic_DNA"/>
</dbReference>
<name>A0ABV4I258_9ACTN</name>
<sequence>MSARHPRTPTSDRTADVLFDIRTVIGGLFAVYGAVCLVWGLVSFTEADRAKTGGINLNLWTGAGMLVLAAVFVGWTLLRPLHPAEPTEPAEPARGPDGGDA</sequence>
<dbReference type="RefSeq" id="WP_370717345.1">
    <property type="nucleotide sequence ID" value="NZ_JBGGTQ010000002.1"/>
</dbReference>
<gene>
    <name evidence="2" type="ORF">AB2L28_03480</name>
</gene>
<keyword evidence="1" id="KW-0472">Membrane</keyword>
<evidence type="ECO:0000313" key="2">
    <source>
        <dbReference type="EMBL" id="MEZ0491292.1"/>
    </source>
</evidence>
<feature type="transmembrane region" description="Helical" evidence="1">
    <location>
        <begin position="57"/>
        <end position="78"/>
    </location>
</feature>
<keyword evidence="3" id="KW-1185">Reference proteome</keyword>
<comment type="caution">
    <text evidence="2">The sequence shown here is derived from an EMBL/GenBank/DDBJ whole genome shotgun (WGS) entry which is preliminary data.</text>
</comment>
<accession>A0ABV4I258</accession>
<keyword evidence="1" id="KW-1133">Transmembrane helix</keyword>
<dbReference type="Proteomes" id="UP001566476">
    <property type="component" value="Unassembled WGS sequence"/>
</dbReference>